<feature type="region of interest" description="Disordered" evidence="5">
    <location>
        <begin position="1"/>
        <end position="21"/>
    </location>
</feature>
<name>A0ABS7MK44_9ACTN</name>
<dbReference type="Gene3D" id="3.40.50.300">
    <property type="entry name" value="P-loop containing nucleotide triphosphate hydrolases"/>
    <property type="match status" value="1"/>
</dbReference>
<comment type="similarity">
    <text evidence="1">Belongs to the ABC transporter superfamily.</text>
</comment>
<evidence type="ECO:0000256" key="4">
    <source>
        <dbReference type="ARBA" id="ARBA00022840"/>
    </source>
</evidence>
<keyword evidence="2" id="KW-0813">Transport</keyword>
<dbReference type="InterPro" id="IPR017871">
    <property type="entry name" value="ABC_transporter-like_CS"/>
</dbReference>
<organism evidence="7 8">
    <name type="scientific">Collinsella ureilytica</name>
    <dbReference type="NCBI Taxonomy" id="2869515"/>
    <lineage>
        <taxon>Bacteria</taxon>
        <taxon>Bacillati</taxon>
        <taxon>Actinomycetota</taxon>
        <taxon>Coriobacteriia</taxon>
        <taxon>Coriobacteriales</taxon>
        <taxon>Coriobacteriaceae</taxon>
        <taxon>Collinsella</taxon>
    </lineage>
</organism>
<dbReference type="EMBL" id="JAIMFO010000006">
    <property type="protein sequence ID" value="MBY4797683.1"/>
    <property type="molecule type" value="Genomic_DNA"/>
</dbReference>
<dbReference type="PANTHER" id="PTHR43776">
    <property type="entry name" value="TRANSPORT ATP-BINDING PROTEIN"/>
    <property type="match status" value="1"/>
</dbReference>
<dbReference type="Pfam" id="PF08352">
    <property type="entry name" value="oligo_HPY"/>
    <property type="match status" value="1"/>
</dbReference>
<keyword evidence="4 7" id="KW-0067">ATP-binding</keyword>
<dbReference type="InterPro" id="IPR013563">
    <property type="entry name" value="Oligopep_ABC_C"/>
</dbReference>
<protein>
    <submittedName>
        <fullName evidence="7">ATP-binding cassette domain-containing protein</fullName>
    </submittedName>
</protein>
<dbReference type="Pfam" id="PF00005">
    <property type="entry name" value="ABC_tran"/>
    <property type="match status" value="1"/>
</dbReference>
<evidence type="ECO:0000313" key="8">
    <source>
        <dbReference type="Proteomes" id="UP000700908"/>
    </source>
</evidence>
<dbReference type="PANTHER" id="PTHR43776:SF7">
    <property type="entry name" value="D,D-DIPEPTIDE TRANSPORT ATP-BINDING PROTEIN DDPF-RELATED"/>
    <property type="match status" value="1"/>
</dbReference>
<evidence type="ECO:0000256" key="1">
    <source>
        <dbReference type="ARBA" id="ARBA00005417"/>
    </source>
</evidence>
<evidence type="ECO:0000256" key="2">
    <source>
        <dbReference type="ARBA" id="ARBA00022448"/>
    </source>
</evidence>
<dbReference type="InterPro" id="IPR003593">
    <property type="entry name" value="AAA+_ATPase"/>
</dbReference>
<dbReference type="CDD" id="cd03257">
    <property type="entry name" value="ABC_NikE_OppD_transporters"/>
    <property type="match status" value="1"/>
</dbReference>
<keyword evidence="8" id="KW-1185">Reference proteome</keyword>
<dbReference type="Proteomes" id="UP000700908">
    <property type="component" value="Unassembled WGS sequence"/>
</dbReference>
<comment type="caution">
    <text evidence="7">The sequence shown here is derived from an EMBL/GenBank/DDBJ whole genome shotgun (WGS) entry which is preliminary data.</text>
</comment>
<dbReference type="InterPro" id="IPR003439">
    <property type="entry name" value="ABC_transporter-like_ATP-bd"/>
</dbReference>
<keyword evidence="3" id="KW-0547">Nucleotide-binding</keyword>
<dbReference type="GO" id="GO:0005524">
    <property type="term" value="F:ATP binding"/>
    <property type="evidence" value="ECO:0007669"/>
    <property type="project" value="UniProtKB-KW"/>
</dbReference>
<evidence type="ECO:0000313" key="7">
    <source>
        <dbReference type="EMBL" id="MBY4797683.1"/>
    </source>
</evidence>
<feature type="compositionally biased region" description="Polar residues" evidence="5">
    <location>
        <begin position="1"/>
        <end position="13"/>
    </location>
</feature>
<sequence length="350" mass="38569">MNQGSGVSAQLGQDESAAAPAGSSEPILSIRNLCRDFSLRKVGLFGAQRTLHALTDVSLDVYEGETLGLIGESGCGKSTLGRCVVQLHRATSGEILYRGREINGLTGSDLKAMRRNIQMVFQDSFSSLDPRFTAARAIEEPLLIHGTEASREAREQIVLDIMREVGLDIQHLERYPHEFSGGQRQRINIARALVLDPKIIVCDEPVSALDVSIQAQVLNLFRRLQRDRGLTYLFISHDLSVIRHISDRIAIMYLGRVVEICPAHRVYENPLHPYTQALLSAVPPESPFEVAAEIKLTGEIASPIGEQVGCPLAGRCPFVMERCRKECPALREAEPEHRVACFLHGDEAAA</sequence>
<dbReference type="NCBIfam" id="TIGR01727">
    <property type="entry name" value="oligo_HPY"/>
    <property type="match status" value="1"/>
</dbReference>
<reference evidence="7 8" key="1">
    <citation type="submission" date="2021-08" db="EMBL/GenBank/DDBJ databases">
        <title>Collinsella faecalis sp. nov. isolated from swine faeces.</title>
        <authorList>
            <person name="Oh B.S."/>
            <person name="Lee J.H."/>
        </authorList>
    </citation>
    <scope>NUCLEOTIDE SEQUENCE [LARGE SCALE GENOMIC DNA]</scope>
    <source>
        <strain evidence="7 8">AGMB00827</strain>
    </source>
</reference>
<evidence type="ECO:0000256" key="5">
    <source>
        <dbReference type="SAM" id="MobiDB-lite"/>
    </source>
</evidence>
<dbReference type="InterPro" id="IPR027417">
    <property type="entry name" value="P-loop_NTPase"/>
</dbReference>
<dbReference type="PROSITE" id="PS00211">
    <property type="entry name" value="ABC_TRANSPORTER_1"/>
    <property type="match status" value="1"/>
</dbReference>
<dbReference type="SUPFAM" id="SSF52540">
    <property type="entry name" value="P-loop containing nucleoside triphosphate hydrolases"/>
    <property type="match status" value="1"/>
</dbReference>
<accession>A0ABS7MK44</accession>
<dbReference type="PROSITE" id="PS50893">
    <property type="entry name" value="ABC_TRANSPORTER_2"/>
    <property type="match status" value="1"/>
</dbReference>
<evidence type="ECO:0000256" key="3">
    <source>
        <dbReference type="ARBA" id="ARBA00022741"/>
    </source>
</evidence>
<gene>
    <name evidence="7" type="ORF">K6V98_04850</name>
</gene>
<evidence type="ECO:0000259" key="6">
    <source>
        <dbReference type="PROSITE" id="PS50893"/>
    </source>
</evidence>
<feature type="domain" description="ABC transporter" evidence="6">
    <location>
        <begin position="39"/>
        <end position="279"/>
    </location>
</feature>
<proteinExistence type="inferred from homology"/>
<dbReference type="SMART" id="SM00382">
    <property type="entry name" value="AAA"/>
    <property type="match status" value="1"/>
</dbReference>
<dbReference type="InterPro" id="IPR050319">
    <property type="entry name" value="ABC_transp_ATP-bind"/>
</dbReference>